<reference evidence="1 2" key="1">
    <citation type="journal article" date="2019" name="Int. J. Syst. Evol. Microbiol.">
        <title>The Global Catalogue of Microorganisms (GCM) 10K type strain sequencing project: providing services to taxonomists for standard genome sequencing and annotation.</title>
        <authorList>
            <consortium name="The Broad Institute Genomics Platform"/>
            <consortium name="The Broad Institute Genome Sequencing Center for Infectious Disease"/>
            <person name="Wu L."/>
            <person name="Ma J."/>
        </authorList>
    </citation>
    <scope>NUCLEOTIDE SEQUENCE [LARGE SCALE GENOMIC DNA]</scope>
    <source>
        <strain evidence="1 2">GX26</strain>
    </source>
</reference>
<dbReference type="Pfam" id="PF20542">
    <property type="entry name" value="DUF6757"/>
    <property type="match status" value="1"/>
</dbReference>
<evidence type="ECO:0000313" key="1">
    <source>
        <dbReference type="EMBL" id="MFC6952489.1"/>
    </source>
</evidence>
<dbReference type="RefSeq" id="WP_227134088.1">
    <property type="nucleotide sequence ID" value="NZ_JAZAQL010000001.1"/>
</dbReference>
<comment type="caution">
    <text evidence="1">The sequence shown here is derived from an EMBL/GenBank/DDBJ whole genome shotgun (WGS) entry which is preliminary data.</text>
</comment>
<organism evidence="1 2">
    <name type="scientific">Halorubellus litoreus</name>
    <dbReference type="NCBI Taxonomy" id="755308"/>
    <lineage>
        <taxon>Archaea</taxon>
        <taxon>Methanobacteriati</taxon>
        <taxon>Methanobacteriota</taxon>
        <taxon>Stenosarchaea group</taxon>
        <taxon>Halobacteria</taxon>
        <taxon>Halobacteriales</taxon>
        <taxon>Halorubellaceae</taxon>
        <taxon>Halorubellus</taxon>
    </lineage>
</organism>
<proteinExistence type="predicted"/>
<gene>
    <name evidence="1" type="ORF">ACFQGB_06400</name>
</gene>
<dbReference type="Proteomes" id="UP001596395">
    <property type="component" value="Unassembled WGS sequence"/>
</dbReference>
<dbReference type="InterPro" id="IPR046645">
    <property type="entry name" value="DUF6757"/>
</dbReference>
<dbReference type="EMBL" id="JBHSXN010000001">
    <property type="protein sequence ID" value="MFC6952489.1"/>
    <property type="molecule type" value="Genomic_DNA"/>
</dbReference>
<protein>
    <submittedName>
        <fullName evidence="1">DUF6757 family protein</fullName>
    </submittedName>
</protein>
<dbReference type="AlphaFoldDB" id="A0ABD5VAL8"/>
<keyword evidence="2" id="KW-1185">Reference proteome</keyword>
<evidence type="ECO:0000313" key="2">
    <source>
        <dbReference type="Proteomes" id="UP001596395"/>
    </source>
</evidence>
<name>A0ABD5VAL8_9EURY</name>
<accession>A0ABD5VAL8</accession>
<sequence>MKCHYCDDEAAFAASTEGVKVGLCEVHFRERLEELSDADELQALKEHVDVDRA</sequence>